<reference evidence="1" key="1">
    <citation type="journal article" date="2014" name="Front. Microbiol.">
        <title>High frequency of phylogenetically diverse reductive dehalogenase-homologous genes in deep subseafloor sedimentary metagenomes.</title>
        <authorList>
            <person name="Kawai M."/>
            <person name="Futagami T."/>
            <person name="Toyoda A."/>
            <person name="Takaki Y."/>
            <person name="Nishi S."/>
            <person name="Hori S."/>
            <person name="Arai W."/>
            <person name="Tsubouchi T."/>
            <person name="Morono Y."/>
            <person name="Uchiyama I."/>
            <person name="Ito T."/>
            <person name="Fujiyama A."/>
            <person name="Inagaki F."/>
            <person name="Takami H."/>
        </authorList>
    </citation>
    <scope>NUCLEOTIDE SEQUENCE</scope>
    <source>
        <strain evidence="1">Expedition CK06-06</strain>
    </source>
</reference>
<evidence type="ECO:0008006" key="2">
    <source>
        <dbReference type="Google" id="ProtNLM"/>
    </source>
</evidence>
<dbReference type="Gene3D" id="3.90.1150.10">
    <property type="entry name" value="Aspartate Aminotransferase, domain 1"/>
    <property type="match status" value="1"/>
</dbReference>
<proteinExistence type="predicted"/>
<dbReference type="InterPro" id="IPR015424">
    <property type="entry name" value="PyrdxlP-dep_Trfase"/>
</dbReference>
<dbReference type="InterPro" id="IPR015422">
    <property type="entry name" value="PyrdxlP-dep_Trfase_small"/>
</dbReference>
<accession>X1KXH4</accession>
<dbReference type="AlphaFoldDB" id="X1KXH4"/>
<dbReference type="SUPFAM" id="SSF53383">
    <property type="entry name" value="PLP-dependent transferases"/>
    <property type="match status" value="1"/>
</dbReference>
<comment type="caution">
    <text evidence="1">The sequence shown here is derived from an EMBL/GenBank/DDBJ whole genome shotgun (WGS) entry which is preliminary data.</text>
</comment>
<sequence>MKIASHIAELPKSGIRDFFELVTTMDDVLSLGVGEPDFTTPWGIRESAIYALESGHTSYTSNLGLRTLRV</sequence>
<dbReference type="EMBL" id="BARU01038626">
    <property type="protein sequence ID" value="GAH86658.1"/>
    <property type="molecule type" value="Genomic_DNA"/>
</dbReference>
<protein>
    <recommendedName>
        <fullName evidence="2">Aminotransferase class I/classII domain-containing protein</fullName>
    </recommendedName>
</protein>
<organism evidence="1">
    <name type="scientific">marine sediment metagenome</name>
    <dbReference type="NCBI Taxonomy" id="412755"/>
    <lineage>
        <taxon>unclassified sequences</taxon>
        <taxon>metagenomes</taxon>
        <taxon>ecological metagenomes</taxon>
    </lineage>
</organism>
<name>X1KXH4_9ZZZZ</name>
<gene>
    <name evidence="1" type="ORF">S03H2_59997</name>
</gene>
<evidence type="ECO:0000313" key="1">
    <source>
        <dbReference type="EMBL" id="GAH86658.1"/>
    </source>
</evidence>
<feature type="non-terminal residue" evidence="1">
    <location>
        <position position="70"/>
    </location>
</feature>